<evidence type="ECO:0000313" key="3">
    <source>
        <dbReference type="Proteomes" id="UP000784294"/>
    </source>
</evidence>
<dbReference type="Proteomes" id="UP000784294">
    <property type="component" value="Unassembled WGS sequence"/>
</dbReference>
<feature type="compositionally biased region" description="Low complexity" evidence="1">
    <location>
        <begin position="140"/>
        <end position="149"/>
    </location>
</feature>
<organism evidence="2 3">
    <name type="scientific">Protopolystoma xenopodis</name>
    <dbReference type="NCBI Taxonomy" id="117903"/>
    <lineage>
        <taxon>Eukaryota</taxon>
        <taxon>Metazoa</taxon>
        <taxon>Spiralia</taxon>
        <taxon>Lophotrochozoa</taxon>
        <taxon>Platyhelminthes</taxon>
        <taxon>Monogenea</taxon>
        <taxon>Polyopisthocotylea</taxon>
        <taxon>Polystomatidea</taxon>
        <taxon>Polystomatidae</taxon>
        <taxon>Protopolystoma</taxon>
    </lineage>
</organism>
<protein>
    <submittedName>
        <fullName evidence="2">Uncharacterized protein</fullName>
    </submittedName>
</protein>
<feature type="region of interest" description="Disordered" evidence="1">
    <location>
        <begin position="140"/>
        <end position="169"/>
    </location>
</feature>
<dbReference type="AlphaFoldDB" id="A0A3S5CHH2"/>
<comment type="caution">
    <text evidence="2">The sequence shown here is derived from an EMBL/GenBank/DDBJ whole genome shotgun (WGS) entry which is preliminary data.</text>
</comment>
<name>A0A3S5CHH2_9PLAT</name>
<proteinExistence type="predicted"/>
<sequence length="169" mass="19032">MSAQVTLKEDVHSLSDLLFSGVLSNEVKLFVTFQSIVCHVRALRSASSDPSFMLEHSILLTFSCSVDKLVKRVVLSLYFHSIGRSFRANSHESKHIHRFSYAVDFLSYSPSSHLLIKIRMLRCIASFGYPFPSHKRISFSSSSSQNSESVNPQVPCDHISEHSNLHSMV</sequence>
<evidence type="ECO:0000313" key="2">
    <source>
        <dbReference type="EMBL" id="VEL08716.1"/>
    </source>
</evidence>
<keyword evidence="3" id="KW-1185">Reference proteome</keyword>
<reference evidence="2" key="1">
    <citation type="submission" date="2018-11" db="EMBL/GenBank/DDBJ databases">
        <authorList>
            <consortium name="Pathogen Informatics"/>
        </authorList>
    </citation>
    <scope>NUCLEOTIDE SEQUENCE</scope>
</reference>
<dbReference type="EMBL" id="CAAALY010004574">
    <property type="protein sequence ID" value="VEL08716.1"/>
    <property type="molecule type" value="Genomic_DNA"/>
</dbReference>
<gene>
    <name evidence="2" type="ORF">PXEA_LOCUS2156</name>
</gene>
<feature type="compositionally biased region" description="Basic and acidic residues" evidence="1">
    <location>
        <begin position="158"/>
        <end position="169"/>
    </location>
</feature>
<evidence type="ECO:0000256" key="1">
    <source>
        <dbReference type="SAM" id="MobiDB-lite"/>
    </source>
</evidence>
<accession>A0A3S5CHH2</accession>